<evidence type="ECO:0008006" key="4">
    <source>
        <dbReference type="Google" id="ProtNLM"/>
    </source>
</evidence>
<reference evidence="3" key="1">
    <citation type="journal article" date="2011" name="J. Bacteriol.">
        <title>Genome sequences of eight morphologically diverse alphaproteobacteria.</title>
        <authorList>
            <consortium name="US DOE Joint Genome Institute"/>
            <person name="Brown P.J."/>
            <person name="Kysela D.T."/>
            <person name="Buechlein A."/>
            <person name="Hemmerich C."/>
            <person name="Brun Y.V."/>
        </authorList>
    </citation>
    <scope>NUCLEOTIDE SEQUENCE [LARGE SCALE GENOMIC DNA]</scope>
    <source>
        <strain evidence="3">ATCC 49814 / DSM 5838 / IFAM 1418</strain>
    </source>
</reference>
<keyword evidence="1" id="KW-0175">Coiled coil</keyword>
<dbReference type="RefSeq" id="WP_012778169.1">
    <property type="nucleotide sequence ID" value="NC_012982.1"/>
</dbReference>
<evidence type="ECO:0000313" key="3">
    <source>
        <dbReference type="Proteomes" id="UP000002745"/>
    </source>
</evidence>
<dbReference type="Proteomes" id="UP000002745">
    <property type="component" value="Chromosome"/>
</dbReference>
<proteinExistence type="predicted"/>
<dbReference type="KEGG" id="hba:Hbal_0309"/>
<name>C6XLV5_HIRBI</name>
<dbReference type="Pfam" id="PF04380">
    <property type="entry name" value="BMFP"/>
    <property type="match status" value="1"/>
</dbReference>
<protein>
    <recommendedName>
        <fullName evidence="4">Pyrroline-5-carboxylate reductase</fullName>
    </recommendedName>
</protein>
<feature type="coiled-coil region" evidence="1">
    <location>
        <begin position="59"/>
        <end position="86"/>
    </location>
</feature>
<evidence type="ECO:0000256" key="1">
    <source>
        <dbReference type="SAM" id="Coils"/>
    </source>
</evidence>
<dbReference type="OrthoDB" id="7392124at2"/>
<dbReference type="eggNOG" id="COG2960">
    <property type="taxonomic scope" value="Bacteria"/>
</dbReference>
<gene>
    <name evidence="2" type="ordered locus">Hbal_0309</name>
</gene>
<evidence type="ECO:0000313" key="2">
    <source>
        <dbReference type="EMBL" id="ACT58011.1"/>
    </source>
</evidence>
<dbReference type="HOGENOM" id="CLU_154412_1_2_5"/>
<dbReference type="AlphaFoldDB" id="C6XLV5"/>
<keyword evidence="3" id="KW-1185">Reference proteome</keyword>
<accession>C6XLV5</accession>
<dbReference type="STRING" id="582402.Hbal_0309"/>
<dbReference type="EMBL" id="CP001678">
    <property type="protein sequence ID" value="ACT58011.1"/>
    <property type="molecule type" value="Genomic_DNA"/>
</dbReference>
<organism evidence="2 3">
    <name type="scientific">Hirschia baltica (strain ATCC 49814 / DSM 5838 / IFAM 1418)</name>
    <dbReference type="NCBI Taxonomy" id="582402"/>
    <lineage>
        <taxon>Bacteria</taxon>
        <taxon>Pseudomonadati</taxon>
        <taxon>Pseudomonadota</taxon>
        <taxon>Alphaproteobacteria</taxon>
        <taxon>Hyphomonadales</taxon>
        <taxon>Hyphomonadaceae</taxon>
        <taxon>Hirschia</taxon>
    </lineage>
</organism>
<dbReference type="InterPro" id="IPR007475">
    <property type="entry name" value="UbiK"/>
</dbReference>
<sequence>MQTKNPIFDEAAKFVTGAMGAAQAAGDEAKGLLRAQTDRVISEMDLVSREEYDVLKEMFLASQKRVETLEERLQTLENRLNTEIEG</sequence>